<proteinExistence type="inferred from homology"/>
<organism evidence="6 7">
    <name type="scientific">Nyssa sinensis</name>
    <dbReference type="NCBI Taxonomy" id="561372"/>
    <lineage>
        <taxon>Eukaryota</taxon>
        <taxon>Viridiplantae</taxon>
        <taxon>Streptophyta</taxon>
        <taxon>Embryophyta</taxon>
        <taxon>Tracheophyta</taxon>
        <taxon>Spermatophyta</taxon>
        <taxon>Magnoliopsida</taxon>
        <taxon>eudicotyledons</taxon>
        <taxon>Gunneridae</taxon>
        <taxon>Pentapetalae</taxon>
        <taxon>asterids</taxon>
        <taxon>Cornales</taxon>
        <taxon>Nyssaceae</taxon>
        <taxon>Nyssa</taxon>
    </lineage>
</organism>
<evidence type="ECO:0000313" key="7">
    <source>
        <dbReference type="Proteomes" id="UP000325577"/>
    </source>
</evidence>
<sequence>MLLSSRSKEIVPGGRMVLTFIGRSIADPTSNDCCLLWELVARSLLDMVAEGLVEEADVDSFHLPFYSPYKDEVKDIIHKEGSFNLDKLEVFEVNWDASDNDDDKHFVFDKNKSGKIVASCIRAVMEPMLASHFGDSIIDNLFVRYAEHVAEHLSMEKTKYFNIVVSLTKK</sequence>
<dbReference type="EMBL" id="CM018049">
    <property type="protein sequence ID" value="KAA8520357.1"/>
    <property type="molecule type" value="Genomic_DNA"/>
</dbReference>
<evidence type="ECO:0000256" key="5">
    <source>
        <dbReference type="ARBA" id="ARBA00022842"/>
    </source>
</evidence>
<dbReference type="GO" id="GO:0046872">
    <property type="term" value="F:metal ion binding"/>
    <property type="evidence" value="ECO:0007669"/>
    <property type="project" value="UniProtKB-KW"/>
</dbReference>
<dbReference type="GO" id="GO:0008168">
    <property type="term" value="F:methyltransferase activity"/>
    <property type="evidence" value="ECO:0007669"/>
    <property type="project" value="UniProtKB-KW"/>
</dbReference>
<keyword evidence="2" id="KW-0489">Methyltransferase</keyword>
<dbReference type="InterPro" id="IPR005299">
    <property type="entry name" value="MeTrfase_7"/>
</dbReference>
<evidence type="ECO:0000256" key="2">
    <source>
        <dbReference type="ARBA" id="ARBA00022603"/>
    </source>
</evidence>
<accession>A0A5J4ZT71</accession>
<name>A0A5J4ZT71_9ASTE</name>
<keyword evidence="3" id="KW-0808">Transferase</keyword>
<evidence type="ECO:0000256" key="1">
    <source>
        <dbReference type="ARBA" id="ARBA00007967"/>
    </source>
</evidence>
<dbReference type="GO" id="GO:0032259">
    <property type="term" value="P:methylation"/>
    <property type="evidence" value="ECO:0007669"/>
    <property type="project" value="UniProtKB-KW"/>
</dbReference>
<dbReference type="Gene3D" id="1.10.1200.270">
    <property type="entry name" value="Methyltransferase, alpha-helical capping domain"/>
    <property type="match status" value="2"/>
</dbReference>
<evidence type="ECO:0000313" key="6">
    <source>
        <dbReference type="EMBL" id="KAA8520357.1"/>
    </source>
</evidence>
<evidence type="ECO:0000256" key="4">
    <source>
        <dbReference type="ARBA" id="ARBA00022723"/>
    </source>
</evidence>
<dbReference type="InterPro" id="IPR042086">
    <property type="entry name" value="MeTrfase_capping"/>
</dbReference>
<dbReference type="SUPFAM" id="SSF53335">
    <property type="entry name" value="S-adenosyl-L-methionine-dependent methyltransferases"/>
    <property type="match status" value="1"/>
</dbReference>
<comment type="similarity">
    <text evidence="1">Belongs to the methyltransferase superfamily. Type-7 methyltransferase family.</text>
</comment>
<keyword evidence="4" id="KW-0479">Metal-binding</keyword>
<dbReference type="Proteomes" id="UP000325577">
    <property type="component" value="Linkage Group LG6"/>
</dbReference>
<protein>
    <submittedName>
        <fullName evidence="6">Uncharacterized protein</fullName>
    </submittedName>
</protein>
<keyword evidence="5" id="KW-0460">Magnesium</keyword>
<reference evidence="6 7" key="1">
    <citation type="submission" date="2019-09" db="EMBL/GenBank/DDBJ databases">
        <title>A chromosome-level genome assembly of the Chinese tupelo Nyssa sinensis.</title>
        <authorList>
            <person name="Yang X."/>
            <person name="Kang M."/>
            <person name="Yang Y."/>
            <person name="Xiong H."/>
            <person name="Wang M."/>
            <person name="Zhang Z."/>
            <person name="Wang Z."/>
            <person name="Wu H."/>
            <person name="Ma T."/>
            <person name="Liu J."/>
            <person name="Xi Z."/>
        </authorList>
    </citation>
    <scope>NUCLEOTIDE SEQUENCE [LARGE SCALE GENOMIC DNA]</scope>
    <source>
        <strain evidence="6">J267</strain>
        <tissue evidence="6">Leaf</tissue>
    </source>
</reference>
<evidence type="ECO:0000256" key="3">
    <source>
        <dbReference type="ARBA" id="ARBA00022679"/>
    </source>
</evidence>
<dbReference type="InterPro" id="IPR029063">
    <property type="entry name" value="SAM-dependent_MTases_sf"/>
</dbReference>
<keyword evidence="7" id="KW-1185">Reference proteome</keyword>
<dbReference type="PANTHER" id="PTHR31009">
    <property type="entry name" value="S-ADENOSYL-L-METHIONINE:CARBOXYL METHYLTRANSFERASE FAMILY PROTEIN"/>
    <property type="match status" value="1"/>
</dbReference>
<gene>
    <name evidence="6" type="ORF">F0562_014613</name>
</gene>
<dbReference type="OrthoDB" id="1523883at2759"/>
<dbReference type="AlphaFoldDB" id="A0A5J4ZT71"/>
<dbReference type="Pfam" id="PF03492">
    <property type="entry name" value="Methyltransf_7"/>
    <property type="match status" value="1"/>
</dbReference>